<name>A0A370U8Y7_9GAMM</name>
<evidence type="ECO:0000259" key="7">
    <source>
        <dbReference type="Pfam" id="PF06429"/>
    </source>
</evidence>
<dbReference type="InterPro" id="IPR010930">
    <property type="entry name" value="Flg_bb/hook_C_dom"/>
</dbReference>
<dbReference type="RefSeq" id="WP_115468236.1">
    <property type="nucleotide sequence ID" value="NZ_QKRA01000004.1"/>
</dbReference>
<dbReference type="InterPro" id="IPR002371">
    <property type="entry name" value="FlgK"/>
</dbReference>
<proteinExistence type="inferred from homology"/>
<dbReference type="Proteomes" id="UP000254326">
    <property type="component" value="Unassembled WGS sequence"/>
</dbReference>
<comment type="subcellular location">
    <subcellularLocation>
        <location evidence="1">Bacterial flagellum</location>
    </subcellularLocation>
    <subcellularLocation>
        <location evidence="2">Secreted</location>
    </subcellularLocation>
</comment>
<evidence type="ECO:0000256" key="6">
    <source>
        <dbReference type="ARBA" id="ARBA00023143"/>
    </source>
</evidence>
<keyword evidence="9" id="KW-0282">Flagellum</keyword>
<gene>
    <name evidence="9" type="primary">flgK</name>
    <name evidence="9" type="ORF">DN730_11260</name>
</gene>
<dbReference type="InterPro" id="IPR053927">
    <property type="entry name" value="FlgK_helical"/>
</dbReference>
<dbReference type="SUPFAM" id="SSF64518">
    <property type="entry name" value="Phase 1 flagellin"/>
    <property type="match status" value="2"/>
</dbReference>
<dbReference type="PANTHER" id="PTHR30033:SF1">
    <property type="entry name" value="FLAGELLAR HOOK-ASSOCIATED PROTEIN 1"/>
    <property type="match status" value="1"/>
</dbReference>
<keyword evidence="10" id="KW-1185">Reference proteome</keyword>
<dbReference type="PRINTS" id="PR01005">
    <property type="entry name" value="FLGHOOKAP1"/>
</dbReference>
<dbReference type="NCBIfam" id="TIGR02492">
    <property type="entry name" value="flgK_ends"/>
    <property type="match status" value="1"/>
</dbReference>
<organism evidence="9 10">
    <name type="scientific">Marinomonas piezotolerans</name>
    <dbReference type="NCBI Taxonomy" id="2213058"/>
    <lineage>
        <taxon>Bacteria</taxon>
        <taxon>Pseudomonadati</taxon>
        <taxon>Pseudomonadota</taxon>
        <taxon>Gammaproteobacteria</taxon>
        <taxon>Oceanospirillales</taxon>
        <taxon>Oceanospirillaceae</taxon>
        <taxon>Marinomonas</taxon>
    </lineage>
</organism>
<comment type="similarity">
    <text evidence="3">Belongs to the flagella basal body rod proteins family.</text>
</comment>
<dbReference type="Pfam" id="PF22638">
    <property type="entry name" value="FlgK_D1"/>
    <property type="match status" value="1"/>
</dbReference>
<keyword evidence="6" id="KW-0975">Bacterial flagellum</keyword>
<evidence type="ECO:0000256" key="1">
    <source>
        <dbReference type="ARBA" id="ARBA00004365"/>
    </source>
</evidence>
<dbReference type="GO" id="GO:0005198">
    <property type="term" value="F:structural molecule activity"/>
    <property type="evidence" value="ECO:0007669"/>
    <property type="project" value="InterPro"/>
</dbReference>
<feature type="domain" description="Flagellar basal-body/hook protein C-terminal" evidence="7">
    <location>
        <begin position="621"/>
        <end position="660"/>
    </location>
</feature>
<sequence>MSSNLYSIGLSGLQSSTARISTTGQNTANVDTEGYSRQKTSTVSIEGGGVRIQDTGRVVNQYMNQQVWSDSSDYHYYDSYRSMMSSFDSIFGEDSVSLTSYIGDAFSELQTANSDPTDSSARANAYSNFREMVAQYNELASYVRDQDSLAKDNVVKSVSTANNITSQIAELNAQIFKFESATGGTANELRDNQEQLVKELSSHLDVKVRYDDNNLMTVNLASGQPLVLQDRNNALQLTTNSDDPDKALAVKLNFGKYSVGVPSDDLGGSIGGLVAFRNEFIPSAERMLGQQALVLADTMNEQNKLGLDANGEYGNNLFSVGQIDVAASGDNRRTSDSVDVKLTSGAADEITTDTYELVMTSNTAFKIVTYDQSGRISDESDVVDTATATPNANGYFEVDGLGIEIQLTGANYTTGDKFQFAPTKNAAATLSLSARSGDDFALSAPIEVSSADSNLSDVSISISSVSNTDSSDSAFTQTGGLYPSAPQELFFTASDTVEIRDANGNVLDTLTNITDYSNLLGQSTVLSTAPNTPPGYDVSLNGTPRAGDSFSIAFNASGESDNYNGLKLASLQNQASVGGERTYSEAFTALVTEIGSVSASLATNATSSEVVMNKSVAARDEVSAVSLDEEAVNLLRFQQSYSASAQILTAAQSTFATLISALR</sequence>
<accession>A0A370U8Y7</accession>
<feature type="domain" description="Flagellar hook-associated protein FlgK helical" evidence="8">
    <location>
        <begin position="85"/>
        <end position="318"/>
    </location>
</feature>
<keyword evidence="9" id="KW-0969">Cilium</keyword>
<keyword evidence="5" id="KW-0964">Secreted</keyword>
<keyword evidence="9" id="KW-0966">Cell projection</keyword>
<comment type="caution">
    <text evidence="9">The sequence shown here is derived from an EMBL/GenBank/DDBJ whole genome shotgun (WGS) entry which is preliminary data.</text>
</comment>
<dbReference type="Pfam" id="PF06429">
    <property type="entry name" value="Flg_bbr_C"/>
    <property type="match status" value="1"/>
</dbReference>
<dbReference type="EMBL" id="QKRA01000004">
    <property type="protein sequence ID" value="RDL44198.1"/>
    <property type="molecule type" value="Genomic_DNA"/>
</dbReference>
<dbReference type="AlphaFoldDB" id="A0A370U8Y7"/>
<dbReference type="GO" id="GO:0009424">
    <property type="term" value="C:bacterial-type flagellum hook"/>
    <property type="evidence" value="ECO:0007669"/>
    <property type="project" value="InterPro"/>
</dbReference>
<evidence type="ECO:0000313" key="9">
    <source>
        <dbReference type="EMBL" id="RDL44198.1"/>
    </source>
</evidence>
<evidence type="ECO:0000259" key="8">
    <source>
        <dbReference type="Pfam" id="PF22638"/>
    </source>
</evidence>
<dbReference type="OrthoDB" id="9802553at2"/>
<evidence type="ECO:0000256" key="5">
    <source>
        <dbReference type="ARBA" id="ARBA00022525"/>
    </source>
</evidence>
<protein>
    <recommendedName>
        <fullName evidence="4">Flagellar hook-associated protein 1</fullName>
    </recommendedName>
</protein>
<dbReference type="GO" id="GO:0005576">
    <property type="term" value="C:extracellular region"/>
    <property type="evidence" value="ECO:0007669"/>
    <property type="project" value="UniProtKB-SubCell"/>
</dbReference>
<evidence type="ECO:0000256" key="2">
    <source>
        <dbReference type="ARBA" id="ARBA00004613"/>
    </source>
</evidence>
<evidence type="ECO:0000256" key="4">
    <source>
        <dbReference type="ARBA" id="ARBA00016244"/>
    </source>
</evidence>
<evidence type="ECO:0000256" key="3">
    <source>
        <dbReference type="ARBA" id="ARBA00009677"/>
    </source>
</evidence>
<evidence type="ECO:0000313" key="10">
    <source>
        <dbReference type="Proteomes" id="UP000254326"/>
    </source>
</evidence>
<dbReference type="GO" id="GO:0044780">
    <property type="term" value="P:bacterial-type flagellum assembly"/>
    <property type="evidence" value="ECO:0007669"/>
    <property type="project" value="InterPro"/>
</dbReference>
<dbReference type="PANTHER" id="PTHR30033">
    <property type="entry name" value="FLAGELLAR HOOK-ASSOCIATED PROTEIN 1"/>
    <property type="match status" value="1"/>
</dbReference>
<reference evidence="9 10" key="1">
    <citation type="submission" date="2018-06" db="EMBL/GenBank/DDBJ databases">
        <title>Marinomonas sp. YLB-05 draft genome sequence.</title>
        <authorList>
            <person name="Yu L."/>
            <person name="Tang X."/>
        </authorList>
    </citation>
    <scope>NUCLEOTIDE SEQUENCE [LARGE SCALE GENOMIC DNA]</scope>
    <source>
        <strain evidence="9 10">YLB-05</strain>
    </source>
</reference>